<evidence type="ECO:0000256" key="6">
    <source>
        <dbReference type="ARBA" id="ARBA00022833"/>
    </source>
</evidence>
<dbReference type="Gene3D" id="2.40.50.140">
    <property type="entry name" value="Nucleic acid-binding proteins"/>
    <property type="match status" value="1"/>
</dbReference>
<evidence type="ECO:0000256" key="5">
    <source>
        <dbReference type="ARBA" id="ARBA00022771"/>
    </source>
</evidence>
<evidence type="ECO:0000313" key="11">
    <source>
        <dbReference type="EMBL" id="CCH62049.1"/>
    </source>
</evidence>
<dbReference type="PANTHER" id="PTHR13454:SF11">
    <property type="entry name" value="PROTEIN MCM10 HOMOLOG"/>
    <property type="match status" value="1"/>
</dbReference>
<dbReference type="eggNOG" id="KOG3056">
    <property type="taxonomic scope" value="Eukaryota"/>
</dbReference>
<dbReference type="OMA" id="FFDEKFQ"/>
<dbReference type="GO" id="GO:1902969">
    <property type="term" value="P:mitotic DNA replication"/>
    <property type="evidence" value="ECO:0007669"/>
    <property type="project" value="EnsemblFungi"/>
</dbReference>
<dbReference type="GO" id="GO:0006270">
    <property type="term" value="P:DNA replication initiation"/>
    <property type="evidence" value="ECO:0007669"/>
    <property type="project" value="EnsemblFungi"/>
</dbReference>
<dbReference type="InterPro" id="IPR015408">
    <property type="entry name" value="Znf_Mcm10/DnaG"/>
</dbReference>
<proteinExistence type="inferred from homology"/>
<dbReference type="PANTHER" id="PTHR13454">
    <property type="entry name" value="PROTEIN MCM10 HOMOLOG"/>
    <property type="match status" value="1"/>
</dbReference>
<feature type="domain" description="Zinc finger Mcm10/DnaG-type" evidence="9">
    <location>
        <begin position="318"/>
        <end position="365"/>
    </location>
</feature>
<dbReference type="OrthoDB" id="273123at2759"/>
<feature type="coiled-coil region" evidence="8">
    <location>
        <begin position="444"/>
        <end position="481"/>
    </location>
</feature>
<evidence type="ECO:0000256" key="2">
    <source>
        <dbReference type="ARBA" id="ARBA00009679"/>
    </source>
</evidence>
<dbReference type="STRING" id="1071380.I2H6P7"/>
<comment type="similarity">
    <text evidence="2">Belongs to the MCM10 family.</text>
</comment>
<evidence type="ECO:0000256" key="4">
    <source>
        <dbReference type="ARBA" id="ARBA00022723"/>
    </source>
</evidence>
<dbReference type="KEGG" id="tbl:TBLA_0G01020"/>
<accession>I2H6P7</accession>
<dbReference type="GO" id="GO:0006271">
    <property type="term" value="P:DNA strand elongation involved in DNA replication"/>
    <property type="evidence" value="ECO:0007669"/>
    <property type="project" value="EnsemblFungi"/>
</dbReference>
<keyword evidence="7" id="KW-0539">Nucleus</keyword>
<evidence type="ECO:0000259" key="10">
    <source>
        <dbReference type="Pfam" id="PF22379"/>
    </source>
</evidence>
<evidence type="ECO:0000256" key="7">
    <source>
        <dbReference type="ARBA" id="ARBA00023242"/>
    </source>
</evidence>
<dbReference type="GO" id="GO:0043596">
    <property type="term" value="C:nuclear replication fork"/>
    <property type="evidence" value="ECO:0007669"/>
    <property type="project" value="TreeGrafter"/>
</dbReference>
<evidence type="ECO:0000256" key="1">
    <source>
        <dbReference type="ARBA" id="ARBA00004123"/>
    </source>
</evidence>
<evidence type="ECO:0000313" key="12">
    <source>
        <dbReference type="Proteomes" id="UP000002866"/>
    </source>
</evidence>
<dbReference type="Pfam" id="PF09329">
    <property type="entry name" value="zf-primase"/>
    <property type="match status" value="1"/>
</dbReference>
<gene>
    <name evidence="11" type="primary">TBLA0G01020</name>
    <name evidence="11" type="ORF">TBLA_0G01020</name>
</gene>
<dbReference type="AlphaFoldDB" id="I2H6P7"/>
<dbReference type="GO" id="GO:0003697">
    <property type="term" value="F:single-stranded DNA binding"/>
    <property type="evidence" value="ECO:0007669"/>
    <property type="project" value="EnsemblFungi"/>
</dbReference>
<dbReference type="InterPro" id="IPR012340">
    <property type="entry name" value="NA-bd_OB-fold"/>
</dbReference>
<keyword evidence="5" id="KW-0863">Zinc-finger</keyword>
<dbReference type="InParanoid" id="I2H6P7"/>
<reference evidence="11 12" key="1">
    <citation type="journal article" date="2011" name="Proc. Natl. Acad. Sci. U.S.A.">
        <title>Evolutionary erosion of yeast sex chromosomes by mating-type switching accidents.</title>
        <authorList>
            <person name="Gordon J.L."/>
            <person name="Armisen D."/>
            <person name="Proux-Wera E."/>
            <person name="Oheigeartaigh S.S."/>
            <person name="Byrne K.P."/>
            <person name="Wolfe K.H."/>
        </authorList>
    </citation>
    <scope>NUCLEOTIDE SEQUENCE [LARGE SCALE GENOMIC DNA]</scope>
    <source>
        <strain evidence="12">ATCC 34711 / CBS 6284 / DSM 70876 / NBRC 10599 / NRRL Y-10934 / UCD 77-7</strain>
    </source>
</reference>
<dbReference type="RefSeq" id="XP_004181568.1">
    <property type="nucleotide sequence ID" value="XM_004181520.1"/>
</dbReference>
<sequence length="594" mass="68438">MNDPREVFENDLFDNISPDEDEELELQKQIELIERQKRDLQERLEYKRKVSRAVDPNFISTEGNVDATSESRIQVPGSPEKIKRKHTQLAATPVTKKNTGIQDNPNELKLKNQIEPASVPAGSTAYFMNNFASSKKVEAQKIQDYETLMSARVHSFGNYTNLQKESQIINVEEKEKYSGLWISRRYLKEETIDQLLQDIKILRLNKLFAKIRPPKFESPQYSNWVAVGVITEKSGFKLTSSNTPRKYFKFTIGDFQQNISIFVFNREAIAKYYNLRVGDIICILNPVIAPWRPSEENGYIKSFNLSIQTKYDCIIEIGKSRDLGWCNVPVKSKGGKPCGTPINKTKDKCCEFHRETEFRNAAAKRIELNGSFALGAPTKADTNPSLYKKKTNNIYSKNQFNVVRRRNARKEGDSKLHNSNFRSTNIAKAFFNDEFQNPDIISNLDSKRRKLKDAKRDSELIKELNKTLTKEDNVSKNLEGKSKEDVKEMRNITENIMQIGMLKNIGYDPTHGKMKYLMKKSNGKDPSYTSNRSNAVNDLLHFKKDKVNLKPLKSDLLMKKRKRDEIWNEYFGDQSKSNRDIILSSGDDSDLEIV</sequence>
<dbReference type="GO" id="GO:0000727">
    <property type="term" value="P:double-strand break repair via break-induced replication"/>
    <property type="evidence" value="ECO:0007669"/>
    <property type="project" value="EnsemblFungi"/>
</dbReference>
<comment type="subcellular location">
    <subcellularLocation>
        <location evidence="1">Nucleus</location>
    </subcellularLocation>
</comment>
<evidence type="ECO:0000256" key="3">
    <source>
        <dbReference type="ARBA" id="ARBA00022705"/>
    </source>
</evidence>
<dbReference type="InterPro" id="IPR055065">
    <property type="entry name" value="OB_MCM10"/>
</dbReference>
<keyword evidence="12" id="KW-1185">Reference proteome</keyword>
<evidence type="ECO:0000256" key="8">
    <source>
        <dbReference type="SAM" id="Coils"/>
    </source>
</evidence>
<feature type="domain" description="MCM10 OB-fold" evidence="10">
    <location>
        <begin position="176"/>
        <end position="307"/>
    </location>
</feature>
<keyword evidence="8" id="KW-0175">Coiled coil</keyword>
<dbReference type="Proteomes" id="UP000002866">
    <property type="component" value="Chromosome 7"/>
</dbReference>
<dbReference type="GO" id="GO:0008270">
    <property type="term" value="F:zinc ion binding"/>
    <property type="evidence" value="ECO:0007669"/>
    <property type="project" value="UniProtKB-KW"/>
</dbReference>
<keyword evidence="4" id="KW-0479">Metal-binding</keyword>
<dbReference type="SUPFAM" id="SSF50249">
    <property type="entry name" value="Nucleic acid-binding proteins"/>
    <property type="match status" value="1"/>
</dbReference>
<protein>
    <submittedName>
        <fullName evidence="11">Uncharacterized protein</fullName>
    </submittedName>
</protein>
<dbReference type="EMBL" id="HE806322">
    <property type="protein sequence ID" value="CCH62049.1"/>
    <property type="molecule type" value="Genomic_DNA"/>
</dbReference>
<dbReference type="GeneID" id="14497181"/>
<dbReference type="GO" id="GO:0031509">
    <property type="term" value="P:subtelomeric heterochromatin formation"/>
    <property type="evidence" value="ECO:0007669"/>
    <property type="project" value="EnsemblFungi"/>
</dbReference>
<dbReference type="GO" id="GO:0003688">
    <property type="term" value="F:DNA replication origin binding"/>
    <property type="evidence" value="ECO:0007669"/>
    <property type="project" value="EnsemblFungi"/>
</dbReference>
<name>I2H6P7_HENB6</name>
<dbReference type="FunCoup" id="I2H6P7">
    <property type="interactions" value="64"/>
</dbReference>
<dbReference type="GO" id="GO:0000781">
    <property type="term" value="C:chromosome, telomeric region"/>
    <property type="evidence" value="ECO:0007669"/>
    <property type="project" value="GOC"/>
</dbReference>
<dbReference type="HOGENOM" id="CLU_036499_0_0_1"/>
<evidence type="ECO:0000259" key="9">
    <source>
        <dbReference type="Pfam" id="PF09329"/>
    </source>
</evidence>
<feature type="coiled-coil region" evidence="8">
    <location>
        <begin position="23"/>
        <end position="50"/>
    </location>
</feature>
<keyword evidence="6" id="KW-0862">Zinc</keyword>
<keyword evidence="3" id="KW-0235">DNA replication</keyword>
<dbReference type="Pfam" id="PF22379">
    <property type="entry name" value="OB_MCM10"/>
    <property type="match status" value="1"/>
</dbReference>
<dbReference type="InterPro" id="IPR040184">
    <property type="entry name" value="Mcm10"/>
</dbReference>
<organism evidence="11 12">
    <name type="scientific">Henningerozyma blattae (strain ATCC 34711 / CBS 6284 / DSM 70876 / NBRC 10599 / NRRL Y-10934 / UCD 77-7)</name>
    <name type="common">Yeast</name>
    <name type="synonym">Tetrapisispora blattae</name>
    <dbReference type="NCBI Taxonomy" id="1071380"/>
    <lineage>
        <taxon>Eukaryota</taxon>
        <taxon>Fungi</taxon>
        <taxon>Dikarya</taxon>
        <taxon>Ascomycota</taxon>
        <taxon>Saccharomycotina</taxon>
        <taxon>Saccharomycetes</taxon>
        <taxon>Saccharomycetales</taxon>
        <taxon>Saccharomycetaceae</taxon>
        <taxon>Henningerozyma</taxon>
    </lineage>
</organism>
<dbReference type="GO" id="GO:0030466">
    <property type="term" value="P:silent mating-type cassette heterochromatin formation"/>
    <property type="evidence" value="ECO:0007669"/>
    <property type="project" value="EnsemblFungi"/>
</dbReference>